<dbReference type="PANTHER" id="PTHR48228">
    <property type="entry name" value="SUCCINYL-COA--D-CITRAMALATE COA-TRANSFERASE"/>
    <property type="match status" value="1"/>
</dbReference>
<comment type="caution">
    <text evidence="2">The sequence shown here is derived from an EMBL/GenBank/DDBJ whole genome shotgun (WGS) entry which is preliminary data.</text>
</comment>
<accession>K6QCW2</accession>
<feature type="region of interest" description="Disordered" evidence="1">
    <location>
        <begin position="311"/>
        <end position="349"/>
    </location>
</feature>
<dbReference type="Gene3D" id="3.30.1540.10">
    <property type="entry name" value="formyl-coa transferase, domain 3"/>
    <property type="match status" value="1"/>
</dbReference>
<dbReference type="InterPro" id="IPR044855">
    <property type="entry name" value="CoA-Trfase_III_dom3_sf"/>
</dbReference>
<feature type="region of interest" description="Disordered" evidence="1">
    <location>
        <begin position="1"/>
        <end position="33"/>
    </location>
</feature>
<dbReference type="EMBL" id="AENY02000003">
    <property type="protein sequence ID" value="EKP94426.1"/>
    <property type="molecule type" value="Genomic_DNA"/>
</dbReference>
<protein>
    <submittedName>
        <fullName evidence="2">Acyl-CoA transferase/carnitine dehydratase</fullName>
    </submittedName>
</protein>
<dbReference type="STRING" id="867903.ThesuDRAFT_02161"/>
<sequence>MGPGDSKVRGRKGRAAPGPDSATGSAASGRIPAGHGEFRVHHHFWRRIGVKCVPAHARPSPAPPPSLAPLQGCRVVNLAVNVPGPVAAARLQALGATVYKIEPPGGDPLATAAPAWYRSLTAGQEVRRLDLKSAAGRDELYRLLAGADLLLTAQRPSALARLGLSAAELGRRFRQLAHVAIVGYPAPRQEEPGHDLTYLAEAGLLDPPALPRTLLADLAGAERAVAAALALLLARERGLPLHPVEVSLAEAAFALAEPLRHGLTAPGGLLGGAFPFYRCYAAREGWVAVAALEPHFARRLLADLLEDGELLEDTGQGTGGAPRPKESAAAPGDRQSTQDTPLPAPGALSGLLEATSRGAGLSAVLPMGVEARLATAFRRRTAEEWEAWARCRDLPIVAVRAAVRPEAPSGR</sequence>
<keyword evidence="3" id="KW-1185">Reference proteome</keyword>
<reference evidence="2" key="2">
    <citation type="submission" date="2012-10" db="EMBL/GenBank/DDBJ databases">
        <title>Improved high-quality draft of Thermaerobacter subterraneus C21, DSM 13965.</title>
        <authorList>
            <consortium name="DOE Joint Genome Institute"/>
            <person name="Eisen J."/>
            <person name="Huntemann M."/>
            <person name="Wei C.-L."/>
            <person name="Han J."/>
            <person name="Detter J.C."/>
            <person name="Han C."/>
            <person name="Tapia R."/>
            <person name="Chen A."/>
            <person name="Kyrpides N."/>
            <person name="Mavromatis K."/>
            <person name="Markowitz V."/>
            <person name="Szeto E."/>
            <person name="Ivanova N."/>
            <person name="Mikhailova N."/>
            <person name="Ovchinnikova G."/>
            <person name="Pagani I."/>
            <person name="Pati A."/>
            <person name="Goodwin L."/>
            <person name="Nordberg H.P."/>
            <person name="Cantor M.N."/>
            <person name="Hua S.X."/>
            <person name="Woyke T."/>
            <person name="Eisen J."/>
            <person name="Klenk H.-P."/>
        </authorList>
    </citation>
    <scope>NUCLEOTIDE SEQUENCE [LARGE SCALE GENOMIC DNA]</scope>
    <source>
        <strain evidence="2">DSM 13965</strain>
    </source>
</reference>
<dbReference type="InterPro" id="IPR023606">
    <property type="entry name" value="CoA-Trfase_III_dom_1_sf"/>
</dbReference>
<dbReference type="Pfam" id="PF02515">
    <property type="entry name" value="CoA_transf_3"/>
    <property type="match status" value="1"/>
</dbReference>
<evidence type="ECO:0000256" key="1">
    <source>
        <dbReference type="SAM" id="MobiDB-lite"/>
    </source>
</evidence>
<gene>
    <name evidence="2" type="ORF">ThesuDRAFT_02161</name>
</gene>
<dbReference type="InterPro" id="IPR050509">
    <property type="entry name" value="CoA-transferase_III"/>
</dbReference>
<keyword evidence="2" id="KW-0808">Transferase</keyword>
<dbReference type="PANTHER" id="PTHR48228:SF5">
    <property type="entry name" value="ALPHA-METHYLACYL-COA RACEMASE"/>
    <property type="match status" value="1"/>
</dbReference>
<dbReference type="eggNOG" id="COG1804">
    <property type="taxonomic scope" value="Bacteria"/>
</dbReference>
<name>K6QCW2_9FIRM</name>
<evidence type="ECO:0000313" key="2">
    <source>
        <dbReference type="EMBL" id="EKP94426.1"/>
    </source>
</evidence>
<dbReference type="SUPFAM" id="SSF89796">
    <property type="entry name" value="CoA-transferase family III (CaiB/BaiF)"/>
    <property type="match status" value="1"/>
</dbReference>
<proteinExistence type="predicted"/>
<dbReference type="GO" id="GO:0016740">
    <property type="term" value="F:transferase activity"/>
    <property type="evidence" value="ECO:0007669"/>
    <property type="project" value="UniProtKB-KW"/>
</dbReference>
<dbReference type="AlphaFoldDB" id="K6QCW2"/>
<reference evidence="2" key="1">
    <citation type="submission" date="2010-10" db="EMBL/GenBank/DDBJ databases">
        <authorList>
            <consortium name="US DOE Joint Genome Institute (JGI-PGF)"/>
            <person name="Lucas S."/>
            <person name="Copeland A."/>
            <person name="Lapidus A."/>
            <person name="Bruce D."/>
            <person name="Goodwin L."/>
            <person name="Pitluck S."/>
            <person name="Kyrpides N."/>
            <person name="Mavromatis K."/>
            <person name="Detter J.C."/>
            <person name="Han C."/>
            <person name="Land M."/>
            <person name="Hauser L."/>
            <person name="Markowitz V."/>
            <person name="Cheng J.-F."/>
            <person name="Hugenholtz P."/>
            <person name="Woyke T."/>
            <person name="Wu D."/>
            <person name="Pukall R."/>
            <person name="Wahrenburg C."/>
            <person name="Brambilla E."/>
            <person name="Klenk H.-P."/>
            <person name="Eisen J.A."/>
        </authorList>
    </citation>
    <scope>NUCLEOTIDE SEQUENCE [LARGE SCALE GENOMIC DNA]</scope>
    <source>
        <strain evidence="2">DSM 13965</strain>
    </source>
</reference>
<dbReference type="InterPro" id="IPR003673">
    <property type="entry name" value="CoA-Trfase_fam_III"/>
</dbReference>
<evidence type="ECO:0000313" key="3">
    <source>
        <dbReference type="Proteomes" id="UP000005710"/>
    </source>
</evidence>
<dbReference type="Gene3D" id="3.40.50.10540">
    <property type="entry name" value="Crotonobetainyl-coa:carnitine coa-transferase, domain 1"/>
    <property type="match status" value="1"/>
</dbReference>
<organism evidence="2 3">
    <name type="scientific">Thermaerobacter subterraneus DSM 13965</name>
    <dbReference type="NCBI Taxonomy" id="867903"/>
    <lineage>
        <taxon>Bacteria</taxon>
        <taxon>Bacillati</taxon>
        <taxon>Bacillota</taxon>
        <taxon>Clostridia</taxon>
        <taxon>Eubacteriales</taxon>
        <taxon>Clostridiales Family XVII. Incertae Sedis</taxon>
        <taxon>Thermaerobacter</taxon>
    </lineage>
</organism>
<dbReference type="HOGENOM" id="CLU_033975_5_1_9"/>
<dbReference type="Proteomes" id="UP000005710">
    <property type="component" value="Unassembled WGS sequence"/>
</dbReference>